<keyword evidence="1 7" id="KW-0723">Serine/threonine-protein kinase</keyword>
<keyword evidence="9" id="KW-0812">Transmembrane</keyword>
<feature type="compositionally biased region" description="Basic residues" evidence="8">
    <location>
        <begin position="17"/>
        <end position="28"/>
    </location>
</feature>
<evidence type="ECO:0000256" key="2">
    <source>
        <dbReference type="ARBA" id="ARBA00022679"/>
    </source>
</evidence>
<comment type="similarity">
    <text evidence="7">Belongs to the protein kinase superfamily.</text>
</comment>
<feature type="transmembrane region" description="Helical" evidence="9">
    <location>
        <begin position="326"/>
        <end position="343"/>
    </location>
</feature>
<evidence type="ECO:0000259" key="10">
    <source>
        <dbReference type="PROSITE" id="PS50011"/>
    </source>
</evidence>
<dbReference type="GO" id="GO:0005524">
    <property type="term" value="F:ATP binding"/>
    <property type="evidence" value="ECO:0007669"/>
    <property type="project" value="UniProtKB-UniRule"/>
</dbReference>
<evidence type="ECO:0000256" key="7">
    <source>
        <dbReference type="RuleBase" id="RU000304"/>
    </source>
</evidence>
<dbReference type="InterPro" id="IPR008271">
    <property type="entry name" value="Ser/Thr_kinase_AS"/>
</dbReference>
<evidence type="ECO:0000256" key="3">
    <source>
        <dbReference type="ARBA" id="ARBA00022741"/>
    </source>
</evidence>
<feature type="compositionally biased region" description="Basic and acidic residues" evidence="8">
    <location>
        <begin position="118"/>
        <end position="127"/>
    </location>
</feature>
<evidence type="ECO:0000256" key="1">
    <source>
        <dbReference type="ARBA" id="ARBA00022527"/>
    </source>
</evidence>
<dbReference type="SMART" id="SM00220">
    <property type="entry name" value="S_TKc"/>
    <property type="match status" value="1"/>
</dbReference>
<keyword evidence="3 6" id="KW-0547">Nucleotide-binding</keyword>
<feature type="region of interest" description="Disordered" evidence="8">
    <location>
        <begin position="73"/>
        <end position="127"/>
    </location>
</feature>
<dbReference type="Pfam" id="PF00069">
    <property type="entry name" value="Pkinase"/>
    <property type="match status" value="1"/>
</dbReference>
<organism evidence="11">
    <name type="scientific">Ditylum brightwellii</name>
    <dbReference type="NCBI Taxonomy" id="49249"/>
    <lineage>
        <taxon>Eukaryota</taxon>
        <taxon>Sar</taxon>
        <taxon>Stramenopiles</taxon>
        <taxon>Ochrophyta</taxon>
        <taxon>Bacillariophyta</taxon>
        <taxon>Mediophyceae</taxon>
        <taxon>Lithodesmiophycidae</taxon>
        <taxon>Lithodesmiales</taxon>
        <taxon>Lithodesmiaceae</taxon>
        <taxon>Ditylum</taxon>
    </lineage>
</organism>
<keyword evidence="9" id="KW-0472">Membrane</keyword>
<dbReference type="GO" id="GO:0004674">
    <property type="term" value="F:protein serine/threonine kinase activity"/>
    <property type="evidence" value="ECO:0007669"/>
    <property type="project" value="UniProtKB-KW"/>
</dbReference>
<dbReference type="InterPro" id="IPR011009">
    <property type="entry name" value="Kinase-like_dom_sf"/>
</dbReference>
<gene>
    <name evidence="11" type="ORF">DBRI00130_LOCUS25513</name>
</gene>
<feature type="binding site" evidence="6">
    <location>
        <position position="180"/>
    </location>
    <ligand>
        <name>ATP</name>
        <dbReference type="ChEBI" id="CHEBI:30616"/>
    </ligand>
</feature>
<keyword evidence="5 6" id="KW-0067">ATP-binding</keyword>
<keyword evidence="4" id="KW-0418">Kinase</keyword>
<accession>A0A7S4RWW7</accession>
<dbReference type="AlphaFoldDB" id="A0A7S4RWW7"/>
<dbReference type="InterPro" id="IPR017441">
    <property type="entry name" value="Protein_kinase_ATP_BS"/>
</dbReference>
<reference evidence="11" key="1">
    <citation type="submission" date="2021-01" db="EMBL/GenBank/DDBJ databases">
        <authorList>
            <person name="Corre E."/>
            <person name="Pelletier E."/>
            <person name="Niang G."/>
            <person name="Scheremetjew M."/>
            <person name="Finn R."/>
            <person name="Kale V."/>
            <person name="Holt S."/>
            <person name="Cochrane G."/>
            <person name="Meng A."/>
            <person name="Brown T."/>
            <person name="Cohen L."/>
        </authorList>
    </citation>
    <scope>NUCLEOTIDE SEQUENCE</scope>
    <source>
        <strain evidence="11">GSO104</strain>
    </source>
</reference>
<name>A0A7S4RWW7_9STRA</name>
<dbReference type="FunFam" id="3.30.200.20:FF:000880">
    <property type="entry name" value="Predicted protein"/>
    <property type="match status" value="1"/>
</dbReference>
<sequence>MRMRRKTKTTNQDTMSLRKRGMVRKHSVGSHSEATTCVSEATSKTVSPERLARHKQPSGGFLKQIYSMMKFRQRSEEGIEKRKKSKGLHNSTVSKEIMSSQPNYENDSSRSLSPHVEQQQELRDDASTHDSILMITDEFSNVRTHYHVDPKPIGRGHYGTVRKCMDRETGEWFAIKSIKKSKIKDPDVVISEIEILTDMNHPNVIKLVDVHEDLKFVHIITELCTGGELFERIVSKKGAKYTEKDAAKVLKSILEAVAYCHEEGITHRDLKPENFLFQTEAEDSPIKIIDFGLATQETGVLTSRVGTAYYIAPEVLKRRYTQSCDIWSVGVIAYILLCGYPPFHGDTNKEIFRRLKIGKFDFPKKDWDDISFGAMHFVCYLLQQDPSKRPSAEQALDHEWIRSAR</sequence>
<evidence type="ECO:0000256" key="6">
    <source>
        <dbReference type="PROSITE-ProRule" id="PRU10141"/>
    </source>
</evidence>
<dbReference type="PROSITE" id="PS50011">
    <property type="entry name" value="PROTEIN_KINASE_DOM"/>
    <property type="match status" value="1"/>
</dbReference>
<dbReference type="InterPro" id="IPR000719">
    <property type="entry name" value="Prot_kinase_dom"/>
</dbReference>
<feature type="region of interest" description="Disordered" evidence="8">
    <location>
        <begin position="1"/>
        <end position="59"/>
    </location>
</feature>
<feature type="compositionally biased region" description="Polar residues" evidence="8">
    <location>
        <begin position="29"/>
        <end position="46"/>
    </location>
</feature>
<dbReference type="PROSITE" id="PS00108">
    <property type="entry name" value="PROTEIN_KINASE_ST"/>
    <property type="match status" value="1"/>
</dbReference>
<dbReference type="PROSITE" id="PS00107">
    <property type="entry name" value="PROTEIN_KINASE_ATP"/>
    <property type="match status" value="1"/>
</dbReference>
<proteinExistence type="inferred from homology"/>
<dbReference type="EMBL" id="HBNS01032562">
    <property type="protein sequence ID" value="CAE4627405.1"/>
    <property type="molecule type" value="Transcribed_RNA"/>
</dbReference>
<evidence type="ECO:0000256" key="5">
    <source>
        <dbReference type="ARBA" id="ARBA00022840"/>
    </source>
</evidence>
<keyword evidence="2" id="KW-0808">Transferase</keyword>
<evidence type="ECO:0000313" key="11">
    <source>
        <dbReference type="EMBL" id="CAE4627405.1"/>
    </source>
</evidence>
<dbReference type="Gene3D" id="1.10.510.10">
    <property type="entry name" value="Transferase(Phosphotransferase) domain 1"/>
    <property type="match status" value="1"/>
</dbReference>
<feature type="compositionally biased region" description="Polar residues" evidence="8">
    <location>
        <begin position="88"/>
        <end position="117"/>
    </location>
</feature>
<keyword evidence="9" id="KW-1133">Transmembrane helix</keyword>
<dbReference type="CDD" id="cd05117">
    <property type="entry name" value="STKc_CAMK"/>
    <property type="match status" value="1"/>
</dbReference>
<protein>
    <recommendedName>
        <fullName evidence="10">Protein kinase domain-containing protein</fullName>
    </recommendedName>
</protein>
<feature type="domain" description="Protein kinase" evidence="10">
    <location>
        <begin position="147"/>
        <end position="401"/>
    </location>
</feature>
<dbReference type="InterPro" id="IPR050205">
    <property type="entry name" value="CDPK_Ser/Thr_kinases"/>
</dbReference>
<evidence type="ECO:0000256" key="9">
    <source>
        <dbReference type="SAM" id="Phobius"/>
    </source>
</evidence>
<dbReference type="Gene3D" id="3.30.200.20">
    <property type="entry name" value="Phosphorylase Kinase, domain 1"/>
    <property type="match status" value="1"/>
</dbReference>
<evidence type="ECO:0000256" key="8">
    <source>
        <dbReference type="SAM" id="MobiDB-lite"/>
    </source>
</evidence>
<evidence type="ECO:0000256" key="4">
    <source>
        <dbReference type="ARBA" id="ARBA00022777"/>
    </source>
</evidence>
<dbReference type="FunFam" id="1.10.510.10:FF:000475">
    <property type="entry name" value="Calcium-dependent protein kinase 5"/>
    <property type="match status" value="1"/>
</dbReference>
<dbReference type="SUPFAM" id="SSF56112">
    <property type="entry name" value="Protein kinase-like (PK-like)"/>
    <property type="match status" value="1"/>
</dbReference>
<dbReference type="PANTHER" id="PTHR24349">
    <property type="entry name" value="SERINE/THREONINE-PROTEIN KINASE"/>
    <property type="match status" value="1"/>
</dbReference>